<dbReference type="Proteomes" id="UP000241048">
    <property type="component" value="Unassembled WGS sequence"/>
</dbReference>
<name>A0A2T3FRZ5_9CLOT</name>
<proteinExistence type="predicted"/>
<evidence type="ECO:0000259" key="1">
    <source>
        <dbReference type="PROSITE" id="PS51677"/>
    </source>
</evidence>
<evidence type="ECO:0000313" key="2">
    <source>
        <dbReference type="EMBL" id="PST38031.1"/>
    </source>
</evidence>
<evidence type="ECO:0000313" key="3">
    <source>
        <dbReference type="Proteomes" id="UP000241048"/>
    </source>
</evidence>
<dbReference type="GO" id="GO:0016810">
    <property type="term" value="F:hydrolase activity, acting on carbon-nitrogen (but not peptide) bonds"/>
    <property type="evidence" value="ECO:0007669"/>
    <property type="project" value="InterPro"/>
</dbReference>
<sequence length="291" mass="32220">MHFVPSRFRHIISPLLVPALFAIAFFAGQTAAHFLRRPSGHTVSAPVIACGSLPPAFDSGSIPVSADGNWGLGFPSPGQTPVGNASADTLKNFDAFYVGDTSKPVIYLTFDAGYENGCTPAILEALKKHHVPATFFVVGNYLETSPELVKQMIAEGHTVANHTYHHPDMSRISDKAAFEKELTALETLYQSVTGQTMKKYYRPPQGKYSESNLQMAKELGYKTFFWSLAYVDWMQDQQPSKEEAFSKLLTRIHPGAIVLLHSTSQTNAQILDELLAKWEEMGYQFGQLDEL</sequence>
<dbReference type="EMBL" id="PYLO01000002">
    <property type="protein sequence ID" value="PST38031.1"/>
    <property type="molecule type" value="Genomic_DNA"/>
</dbReference>
<protein>
    <submittedName>
        <fullName evidence="2">Delta-lactam-biosynthetic de-N-acetylase</fullName>
    </submittedName>
</protein>
<dbReference type="InterPro" id="IPR014235">
    <property type="entry name" value="Spore_PdaA"/>
</dbReference>
<organism evidence="2 3">
    <name type="scientific">Clostridium fessum</name>
    <dbReference type="NCBI Taxonomy" id="2126740"/>
    <lineage>
        <taxon>Bacteria</taxon>
        <taxon>Bacillati</taxon>
        <taxon>Bacillota</taxon>
        <taxon>Clostridia</taxon>
        <taxon>Eubacteriales</taxon>
        <taxon>Clostridiaceae</taxon>
        <taxon>Clostridium</taxon>
    </lineage>
</organism>
<keyword evidence="3" id="KW-1185">Reference proteome</keyword>
<dbReference type="InterPro" id="IPR050248">
    <property type="entry name" value="Polysacc_deacetylase_ArnD"/>
</dbReference>
<reference evidence="2 3" key="1">
    <citation type="submission" date="2018-03" db="EMBL/GenBank/DDBJ databases">
        <title>Lachnoclostridium SNUG30386 gen.nov., sp.nov., isolated from human faeces.</title>
        <authorList>
            <person name="Seo B."/>
            <person name="Jeon K."/>
            <person name="Ko G."/>
        </authorList>
    </citation>
    <scope>NUCLEOTIDE SEQUENCE [LARGE SCALE GENOMIC DNA]</scope>
    <source>
        <strain evidence="2 3">SNUG30386</strain>
    </source>
</reference>
<gene>
    <name evidence="2" type="ORF">C7U56_05495</name>
</gene>
<dbReference type="GO" id="GO:0016020">
    <property type="term" value="C:membrane"/>
    <property type="evidence" value="ECO:0007669"/>
    <property type="project" value="TreeGrafter"/>
</dbReference>
<comment type="caution">
    <text evidence="2">The sequence shown here is derived from an EMBL/GenBank/DDBJ whole genome shotgun (WGS) entry which is preliminary data.</text>
</comment>
<dbReference type="PANTHER" id="PTHR10587">
    <property type="entry name" value="GLYCOSYL TRANSFERASE-RELATED"/>
    <property type="match status" value="1"/>
</dbReference>
<dbReference type="InterPro" id="IPR011330">
    <property type="entry name" value="Glyco_hydro/deAcase_b/a-brl"/>
</dbReference>
<dbReference type="AlphaFoldDB" id="A0A2T3FRZ5"/>
<dbReference type="Pfam" id="PF01522">
    <property type="entry name" value="Polysacc_deac_1"/>
    <property type="match status" value="1"/>
</dbReference>
<dbReference type="CDD" id="cd10948">
    <property type="entry name" value="CE4_BsPdaA_like"/>
    <property type="match status" value="1"/>
</dbReference>
<dbReference type="PROSITE" id="PS51677">
    <property type="entry name" value="NODB"/>
    <property type="match status" value="1"/>
</dbReference>
<accession>A0A2T3FRZ5</accession>
<dbReference type="Gene3D" id="3.20.20.370">
    <property type="entry name" value="Glycoside hydrolase/deacetylase"/>
    <property type="match status" value="1"/>
</dbReference>
<feature type="domain" description="NodB homology" evidence="1">
    <location>
        <begin position="104"/>
        <end position="286"/>
    </location>
</feature>
<dbReference type="PANTHER" id="PTHR10587:SF78">
    <property type="entry name" value="PEPTIDOGLYCAN-N-ACETYLMURAMIC ACID DEACETYLASE PDAA"/>
    <property type="match status" value="1"/>
</dbReference>
<dbReference type="InterPro" id="IPR002509">
    <property type="entry name" value="NODB_dom"/>
</dbReference>
<dbReference type="GO" id="GO:0005975">
    <property type="term" value="P:carbohydrate metabolic process"/>
    <property type="evidence" value="ECO:0007669"/>
    <property type="project" value="InterPro"/>
</dbReference>
<dbReference type="SUPFAM" id="SSF88713">
    <property type="entry name" value="Glycoside hydrolase/deacetylase"/>
    <property type="match status" value="1"/>
</dbReference>